<evidence type="ECO:0000313" key="3">
    <source>
        <dbReference type="Proteomes" id="UP000030745"/>
    </source>
</evidence>
<keyword evidence="3" id="KW-1185">Reference proteome</keyword>
<reference evidence="2 3" key="1">
    <citation type="journal article" date="2013" name="PLoS Genet.">
        <title>Distinctive expansion of potential virulence genes in the genome of the oomycete fish pathogen Saprolegnia parasitica.</title>
        <authorList>
            <person name="Jiang R.H."/>
            <person name="de Bruijn I."/>
            <person name="Haas B.J."/>
            <person name="Belmonte R."/>
            <person name="Lobach L."/>
            <person name="Christie J."/>
            <person name="van den Ackerveken G."/>
            <person name="Bottin A."/>
            <person name="Bulone V."/>
            <person name="Diaz-Moreno S.M."/>
            <person name="Dumas B."/>
            <person name="Fan L."/>
            <person name="Gaulin E."/>
            <person name="Govers F."/>
            <person name="Grenville-Briggs L.J."/>
            <person name="Horner N.R."/>
            <person name="Levin J.Z."/>
            <person name="Mammella M."/>
            <person name="Meijer H.J."/>
            <person name="Morris P."/>
            <person name="Nusbaum C."/>
            <person name="Oome S."/>
            <person name="Phillips A.J."/>
            <person name="van Rooyen D."/>
            <person name="Rzeszutek E."/>
            <person name="Saraiva M."/>
            <person name="Secombes C.J."/>
            <person name="Seidl M.F."/>
            <person name="Snel B."/>
            <person name="Stassen J.H."/>
            <person name="Sykes S."/>
            <person name="Tripathy S."/>
            <person name="van den Berg H."/>
            <person name="Vega-Arreguin J.C."/>
            <person name="Wawra S."/>
            <person name="Young S.K."/>
            <person name="Zeng Q."/>
            <person name="Dieguez-Uribeondo J."/>
            <person name="Russ C."/>
            <person name="Tyler B.M."/>
            <person name="van West P."/>
        </authorList>
    </citation>
    <scope>NUCLEOTIDE SEQUENCE [LARGE SCALE GENOMIC DNA]</scope>
    <source>
        <strain evidence="2 3">CBS 223.65</strain>
    </source>
</reference>
<evidence type="ECO:0000313" key="2">
    <source>
        <dbReference type="EMBL" id="KDO17620.1"/>
    </source>
</evidence>
<feature type="compositionally biased region" description="Acidic residues" evidence="1">
    <location>
        <begin position="107"/>
        <end position="120"/>
    </location>
</feature>
<name>A0A067BLM5_SAPPC</name>
<dbReference type="KEGG" id="spar:SPRG_16858"/>
<sequence length="134" mass="14686">MTTAAVPRHLIACNGCPDATLDLCASCAISGRWNKSRGPFKVQIKPPAVARAFRAVQGGPGRRAPVPVDEVPGHEFLQIVPRLGQLHDDDEYQHHGYNSDDAHDDSGAEEDNGYEHDDDDDHHGFNEDSDDDDE</sequence>
<dbReference type="Proteomes" id="UP000030745">
    <property type="component" value="Unassembled WGS sequence"/>
</dbReference>
<proteinExistence type="predicted"/>
<feature type="compositionally biased region" description="Basic and acidic residues" evidence="1">
    <location>
        <begin position="92"/>
        <end position="106"/>
    </location>
</feature>
<organism evidence="2 3">
    <name type="scientific">Saprolegnia parasitica (strain CBS 223.65)</name>
    <dbReference type="NCBI Taxonomy" id="695850"/>
    <lineage>
        <taxon>Eukaryota</taxon>
        <taxon>Sar</taxon>
        <taxon>Stramenopiles</taxon>
        <taxon>Oomycota</taxon>
        <taxon>Saprolegniomycetes</taxon>
        <taxon>Saprolegniales</taxon>
        <taxon>Saprolegniaceae</taxon>
        <taxon>Saprolegnia</taxon>
    </lineage>
</organism>
<dbReference type="EMBL" id="KK583610">
    <property type="protein sequence ID" value="KDO17620.1"/>
    <property type="molecule type" value="Genomic_DNA"/>
</dbReference>
<dbReference type="AlphaFoldDB" id="A0A067BLM5"/>
<evidence type="ECO:0000256" key="1">
    <source>
        <dbReference type="SAM" id="MobiDB-lite"/>
    </source>
</evidence>
<feature type="region of interest" description="Disordered" evidence="1">
    <location>
        <begin position="82"/>
        <end position="134"/>
    </location>
</feature>
<protein>
    <submittedName>
        <fullName evidence="2">Uncharacterized protein</fullName>
    </submittedName>
</protein>
<dbReference type="GeneID" id="24138446"/>
<gene>
    <name evidence="2" type="ORF">SPRG_16858</name>
</gene>
<dbReference type="VEuPathDB" id="FungiDB:SPRG_16858"/>
<dbReference type="RefSeq" id="XP_012211670.1">
    <property type="nucleotide sequence ID" value="XM_012356280.1"/>
</dbReference>
<accession>A0A067BLM5</accession>